<evidence type="ECO:0000256" key="6">
    <source>
        <dbReference type="ARBA" id="ARBA00022989"/>
    </source>
</evidence>
<dbReference type="GO" id="GO:0008320">
    <property type="term" value="F:protein transmembrane transporter activity"/>
    <property type="evidence" value="ECO:0007669"/>
    <property type="project" value="UniProtKB-UniRule"/>
</dbReference>
<dbReference type="AlphaFoldDB" id="A0A1M3KV64"/>
<keyword evidence="6 9" id="KW-1133">Transmembrane helix</keyword>
<evidence type="ECO:0000256" key="9">
    <source>
        <dbReference type="HAMAP-Rule" id="MF_00236"/>
    </source>
</evidence>
<name>A0A1M3KV64_9BACT</name>
<evidence type="ECO:0000256" key="1">
    <source>
        <dbReference type="ARBA" id="ARBA00004162"/>
    </source>
</evidence>
<evidence type="ECO:0000256" key="8">
    <source>
        <dbReference type="ARBA" id="ARBA00023136"/>
    </source>
</evidence>
<sequence>MFDVGGGELLFILLAILLLFGPKKIPEVAQMIGKGIRQFRKAQEDLTQQIRDISTEAAEAVDMTPVTTPPVVTPIPRTTRADAPPAEDGATSENDDDAQGPTQA</sequence>
<evidence type="ECO:0000256" key="5">
    <source>
        <dbReference type="ARBA" id="ARBA00022927"/>
    </source>
</evidence>
<comment type="function">
    <text evidence="9">Part of the twin-arginine translocation (Tat) system that transports large folded proteins containing a characteristic twin-arginine motif in their signal peptide across membranes. TatA could form the protein-conducting channel of the Tat system.</text>
</comment>
<proteinExistence type="inferred from homology"/>
<evidence type="ECO:0000256" key="10">
    <source>
        <dbReference type="SAM" id="MobiDB-lite"/>
    </source>
</evidence>
<dbReference type="PANTHER" id="PTHR42982:SF1">
    <property type="entry name" value="SEC-INDEPENDENT PROTEIN TRANSLOCASE PROTEIN TATA"/>
    <property type="match status" value="1"/>
</dbReference>
<dbReference type="PANTHER" id="PTHR42982">
    <property type="entry name" value="SEC-INDEPENDENT PROTEIN TRANSLOCASE PROTEIN TATA"/>
    <property type="match status" value="1"/>
</dbReference>
<dbReference type="Gene3D" id="1.20.5.3310">
    <property type="match status" value="1"/>
</dbReference>
<comment type="similarity">
    <text evidence="9">Belongs to the TatA/E family.</text>
</comment>
<evidence type="ECO:0000313" key="12">
    <source>
        <dbReference type="Proteomes" id="UP000184233"/>
    </source>
</evidence>
<accession>A0A1M3KV64</accession>
<reference evidence="11 12" key="1">
    <citation type="submission" date="2016-09" db="EMBL/GenBank/DDBJ databases">
        <title>Genome-resolved meta-omics ties microbial dynamics to process performance in biotechnology for thiocyanate degradation.</title>
        <authorList>
            <person name="Kantor R.S."/>
            <person name="Huddy R.J."/>
            <person name="Iyer R."/>
            <person name="Thomas B.C."/>
            <person name="Brown C.T."/>
            <person name="Anantharaman K."/>
            <person name="Tringe S."/>
            <person name="Hettich R.L."/>
            <person name="Harrison S.T."/>
            <person name="Banfield J.F."/>
        </authorList>
    </citation>
    <scope>NUCLEOTIDE SEQUENCE [LARGE SCALE GENOMIC DNA]</scope>
    <source>
        <strain evidence="11">59-99</strain>
    </source>
</reference>
<keyword evidence="3 9" id="KW-1003">Cell membrane</keyword>
<dbReference type="Proteomes" id="UP000184233">
    <property type="component" value="Unassembled WGS sequence"/>
</dbReference>
<gene>
    <name evidence="9" type="primary">tatA</name>
    <name evidence="11" type="ORF">BGO89_13205</name>
</gene>
<dbReference type="NCBIfam" id="TIGR01411">
    <property type="entry name" value="tatAE"/>
    <property type="match status" value="1"/>
</dbReference>
<evidence type="ECO:0000256" key="7">
    <source>
        <dbReference type="ARBA" id="ARBA00023010"/>
    </source>
</evidence>
<comment type="caution">
    <text evidence="11">The sequence shown here is derived from an EMBL/GenBank/DDBJ whole genome shotgun (WGS) entry which is preliminary data.</text>
</comment>
<dbReference type="InterPro" id="IPR006312">
    <property type="entry name" value="TatA/E"/>
</dbReference>
<keyword evidence="8 9" id="KW-0472">Membrane</keyword>
<dbReference type="EMBL" id="MKVH01000025">
    <property type="protein sequence ID" value="OJX56289.1"/>
    <property type="molecule type" value="Genomic_DNA"/>
</dbReference>
<protein>
    <recommendedName>
        <fullName evidence="9">Sec-independent protein translocase protein TatA</fullName>
    </recommendedName>
</protein>
<keyword evidence="5 9" id="KW-0653">Protein transport</keyword>
<dbReference type="GO" id="GO:0043953">
    <property type="term" value="P:protein transport by the Tat complex"/>
    <property type="evidence" value="ECO:0007669"/>
    <property type="project" value="UniProtKB-UniRule"/>
</dbReference>
<dbReference type="STRING" id="1895771.BGO89_13205"/>
<evidence type="ECO:0000313" key="11">
    <source>
        <dbReference type="EMBL" id="OJX56289.1"/>
    </source>
</evidence>
<organism evidence="11 12">
    <name type="scientific">Candidatus Kapaibacterium thiocyanatum</name>
    <dbReference type="NCBI Taxonomy" id="1895771"/>
    <lineage>
        <taxon>Bacteria</taxon>
        <taxon>Pseudomonadati</taxon>
        <taxon>Candidatus Kapaibacteriota</taxon>
        <taxon>Candidatus Kapaibacteriia</taxon>
        <taxon>Candidatus Kapaibacteriales</taxon>
        <taxon>Candidatus Kapaibacteriaceae</taxon>
        <taxon>Candidatus Kapaibacterium</taxon>
    </lineage>
</organism>
<keyword evidence="2 9" id="KW-0813">Transport</keyword>
<keyword evidence="4 9" id="KW-0812">Transmembrane</keyword>
<comment type="subcellular location">
    <subcellularLocation>
        <location evidence="1 9">Cell membrane</location>
        <topology evidence="1 9">Single-pass membrane protein</topology>
    </subcellularLocation>
</comment>
<feature type="region of interest" description="Disordered" evidence="10">
    <location>
        <begin position="59"/>
        <end position="104"/>
    </location>
</feature>
<feature type="transmembrane region" description="Helical" evidence="9">
    <location>
        <begin position="6"/>
        <end position="22"/>
    </location>
</feature>
<dbReference type="PRINTS" id="PR01506">
    <property type="entry name" value="TATBPROTEIN"/>
</dbReference>
<dbReference type="GO" id="GO:0033281">
    <property type="term" value="C:TAT protein transport complex"/>
    <property type="evidence" value="ECO:0007669"/>
    <property type="project" value="UniProtKB-UniRule"/>
</dbReference>
<dbReference type="Pfam" id="PF02416">
    <property type="entry name" value="TatA_B_E"/>
    <property type="match status" value="1"/>
</dbReference>
<evidence type="ECO:0000256" key="3">
    <source>
        <dbReference type="ARBA" id="ARBA00022475"/>
    </source>
</evidence>
<dbReference type="InterPro" id="IPR003369">
    <property type="entry name" value="TatA/B/E"/>
</dbReference>
<keyword evidence="7 9" id="KW-0811">Translocation</keyword>
<evidence type="ECO:0000256" key="2">
    <source>
        <dbReference type="ARBA" id="ARBA00022448"/>
    </source>
</evidence>
<evidence type="ECO:0000256" key="4">
    <source>
        <dbReference type="ARBA" id="ARBA00022692"/>
    </source>
</evidence>
<comment type="subunit">
    <text evidence="9">Forms a complex with TatC.</text>
</comment>
<dbReference type="HAMAP" id="MF_00236">
    <property type="entry name" value="TatA_E"/>
    <property type="match status" value="1"/>
</dbReference>